<dbReference type="GeneID" id="94295456"/>
<organism evidence="1 2">
    <name type="scientific">Spironucleus salmonicida</name>
    <dbReference type="NCBI Taxonomy" id="348837"/>
    <lineage>
        <taxon>Eukaryota</taxon>
        <taxon>Metamonada</taxon>
        <taxon>Diplomonadida</taxon>
        <taxon>Hexamitidae</taxon>
        <taxon>Hexamitinae</taxon>
        <taxon>Spironucleus</taxon>
    </lineage>
</organism>
<dbReference type="AlphaFoldDB" id="A0A9P8S082"/>
<proteinExistence type="predicted"/>
<gene>
    <name evidence="1" type="ORF">SS50377_21433</name>
</gene>
<dbReference type="Proteomes" id="UP000018208">
    <property type="component" value="Unassembled WGS sequence"/>
</dbReference>
<dbReference type="RefSeq" id="XP_067766672.1">
    <property type="nucleotide sequence ID" value="XM_067905355.1"/>
</dbReference>
<accession>A0A9P8S082</accession>
<sequence>MLSYISIGAKHQGADQIEQSSHIFAFTRLQFVPREARTAFSLIFGSGMTVSRGYAHANSCFGFNSAGSGSSPNACSPLCQ</sequence>
<dbReference type="KEGG" id="ssao:94295456"/>
<name>A0A9P8S082_9EUKA</name>
<evidence type="ECO:0000313" key="1">
    <source>
        <dbReference type="EMBL" id="KAH0575899.1"/>
    </source>
</evidence>
<keyword evidence="2" id="KW-1185">Reference proteome</keyword>
<comment type="caution">
    <text evidence="1">The sequence shown here is derived from an EMBL/GenBank/DDBJ whole genome shotgun (WGS) entry which is preliminary data.</text>
</comment>
<dbReference type="EMBL" id="AUWU02000002">
    <property type="protein sequence ID" value="KAH0575899.1"/>
    <property type="molecule type" value="Genomic_DNA"/>
</dbReference>
<evidence type="ECO:0000313" key="2">
    <source>
        <dbReference type="Proteomes" id="UP000018208"/>
    </source>
</evidence>
<reference evidence="1 2" key="1">
    <citation type="journal article" date="2014" name="PLoS Genet.">
        <title>The Genome of Spironucleus salmonicida Highlights a Fish Pathogen Adapted to Fluctuating Environments.</title>
        <authorList>
            <person name="Xu F."/>
            <person name="Jerlstrom-Hultqvist J."/>
            <person name="Einarsson E."/>
            <person name="Astvaldsson A."/>
            <person name="Svard S.G."/>
            <person name="Andersson J.O."/>
        </authorList>
    </citation>
    <scope>NUCLEOTIDE SEQUENCE [LARGE SCALE GENOMIC DNA]</scope>
    <source>
        <strain evidence="1 2">ATCC 50377</strain>
    </source>
</reference>
<protein>
    <submittedName>
        <fullName evidence="1">Uncharacterized protein</fullName>
    </submittedName>
</protein>